<proteinExistence type="predicted"/>
<comment type="caution">
    <text evidence="1">The sequence shown here is derived from an EMBL/GenBank/DDBJ whole genome shotgun (WGS) entry which is preliminary data.</text>
</comment>
<evidence type="ECO:0000313" key="2">
    <source>
        <dbReference type="Proteomes" id="UP000316759"/>
    </source>
</evidence>
<reference evidence="1 2" key="1">
    <citation type="submission" date="2019-04" db="EMBL/GenBank/DDBJ databases">
        <title>Annotation for the trematode Fasciola gigantica.</title>
        <authorList>
            <person name="Choi Y.-J."/>
        </authorList>
    </citation>
    <scope>NUCLEOTIDE SEQUENCE [LARGE SCALE GENOMIC DNA]</scope>
    <source>
        <strain evidence="1">Uganda_cow_1</strain>
    </source>
</reference>
<dbReference type="AlphaFoldDB" id="A0A504YQ01"/>
<keyword evidence="2" id="KW-1185">Reference proteome</keyword>
<gene>
    <name evidence="1" type="ORF">FGIG_12600</name>
</gene>
<accession>A0A504YQ01</accession>
<dbReference type="EMBL" id="SUNJ01007097">
    <property type="protein sequence ID" value="TPP62266.1"/>
    <property type="molecule type" value="Genomic_DNA"/>
</dbReference>
<sequence length="268" mass="30967">MAEYHQVVSRTNNHNKSMTQMREVTRILLFKMDHPLSNKDGEFEERCGNLQAIVMVAREFFHRYFTDRIAITPVDYDALKELTEFFYEVKKAIARWNMVTGEVTDKSMVKKSYEIVASMIRTTDMFEEDVYWSELKKSIVEAIIQKLSRLTSSSADNLVARLVETIVLVSLSRTEFIIKNMEVHSPTKIMKQGEAVAHLRLALSTLNAFKQPFLEYKSATGLRNKVNEITSTIHNTNQSKLKNVSVHEAGYLYLLHLIRARLLQVSLQ</sequence>
<protein>
    <submittedName>
        <fullName evidence="1">Uncharacterized protein</fullName>
    </submittedName>
</protein>
<evidence type="ECO:0000313" key="1">
    <source>
        <dbReference type="EMBL" id="TPP62266.1"/>
    </source>
</evidence>
<dbReference type="Proteomes" id="UP000316759">
    <property type="component" value="Unassembled WGS sequence"/>
</dbReference>
<organism evidence="1 2">
    <name type="scientific">Fasciola gigantica</name>
    <name type="common">Giant liver fluke</name>
    <dbReference type="NCBI Taxonomy" id="46835"/>
    <lineage>
        <taxon>Eukaryota</taxon>
        <taxon>Metazoa</taxon>
        <taxon>Spiralia</taxon>
        <taxon>Lophotrochozoa</taxon>
        <taxon>Platyhelminthes</taxon>
        <taxon>Trematoda</taxon>
        <taxon>Digenea</taxon>
        <taxon>Plagiorchiida</taxon>
        <taxon>Echinostomata</taxon>
        <taxon>Echinostomatoidea</taxon>
        <taxon>Fasciolidae</taxon>
        <taxon>Fasciola</taxon>
    </lineage>
</organism>
<name>A0A504YQ01_FASGI</name>